<dbReference type="GO" id="GO:0016020">
    <property type="term" value="C:membrane"/>
    <property type="evidence" value="ECO:0007669"/>
    <property type="project" value="InterPro"/>
</dbReference>
<dbReference type="OrthoDB" id="5800391at2759"/>
<protein>
    <submittedName>
        <fullName evidence="3">Gustatory receptor for sugar taste 64f</fullName>
    </submittedName>
</protein>
<organism evidence="3 4">
    <name type="scientific">Folsomia candida</name>
    <name type="common">Springtail</name>
    <dbReference type="NCBI Taxonomy" id="158441"/>
    <lineage>
        <taxon>Eukaryota</taxon>
        <taxon>Metazoa</taxon>
        <taxon>Ecdysozoa</taxon>
        <taxon>Arthropoda</taxon>
        <taxon>Hexapoda</taxon>
        <taxon>Collembola</taxon>
        <taxon>Entomobryomorpha</taxon>
        <taxon>Isotomoidea</taxon>
        <taxon>Isotomidae</taxon>
        <taxon>Proisotominae</taxon>
        <taxon>Folsomia</taxon>
    </lineage>
</organism>
<feature type="transmembrane region" description="Helical" evidence="2">
    <location>
        <begin position="86"/>
        <end position="109"/>
    </location>
</feature>
<keyword evidence="4" id="KW-1185">Reference proteome</keyword>
<keyword evidence="2" id="KW-0812">Transmembrane</keyword>
<feature type="transmembrane region" description="Helical" evidence="2">
    <location>
        <begin position="121"/>
        <end position="138"/>
    </location>
</feature>
<dbReference type="Proteomes" id="UP000198287">
    <property type="component" value="Unassembled WGS sequence"/>
</dbReference>
<feature type="region of interest" description="Disordered" evidence="1">
    <location>
        <begin position="20"/>
        <end position="43"/>
    </location>
</feature>
<keyword evidence="3" id="KW-0675">Receptor</keyword>
<dbReference type="EMBL" id="LNIX01000024">
    <property type="protein sequence ID" value="OXA42858.1"/>
    <property type="molecule type" value="Genomic_DNA"/>
</dbReference>
<evidence type="ECO:0000256" key="2">
    <source>
        <dbReference type="SAM" id="Phobius"/>
    </source>
</evidence>
<dbReference type="Pfam" id="PF06151">
    <property type="entry name" value="Trehalose_recp"/>
    <property type="match status" value="1"/>
</dbReference>
<accession>A0A226DD32</accession>
<name>A0A226DD32_FOLCA</name>
<keyword evidence="2" id="KW-1133">Transmembrane helix</keyword>
<evidence type="ECO:0000313" key="3">
    <source>
        <dbReference type="EMBL" id="OXA42858.1"/>
    </source>
</evidence>
<dbReference type="GO" id="GO:0008527">
    <property type="term" value="F:taste receptor activity"/>
    <property type="evidence" value="ECO:0007669"/>
    <property type="project" value="InterPro"/>
</dbReference>
<keyword evidence="2" id="KW-0472">Membrane</keyword>
<reference evidence="3 4" key="1">
    <citation type="submission" date="2015-12" db="EMBL/GenBank/DDBJ databases">
        <title>The genome of Folsomia candida.</title>
        <authorList>
            <person name="Faddeeva A."/>
            <person name="Derks M.F."/>
            <person name="Anvar Y."/>
            <person name="Smit S."/>
            <person name="Van Straalen N."/>
            <person name="Roelofs D."/>
        </authorList>
    </citation>
    <scope>NUCLEOTIDE SEQUENCE [LARGE SCALE GENOMIC DNA]</scope>
    <source>
        <strain evidence="3 4">VU population</strain>
        <tissue evidence="3">Whole body</tissue>
    </source>
</reference>
<evidence type="ECO:0000313" key="4">
    <source>
        <dbReference type="Proteomes" id="UP000198287"/>
    </source>
</evidence>
<sequence length="277" mass="30879">MKSSNFMLVQTISPISLLQHHNHNNNNNTRESDAQKGTTPSRNGGVEIGVDHFLGNRAPTGVRSDDLYKCIRTLLIFGRKWSISGIISFSIILILCCNTGLAIVGFFQGGGRDATQLAKNLAGSVCYSMGLYVFIFIFRNAQKLIDLFHKWREVDAMQNHASDASLHLSINTIAGTILISAIAENAVSHLLLFPLHERVPQPLQYYYENSHKQWSLMIPYHATAAIGVFLCNKWAVYAWNFGDIFIAVISRGLYGKFKRFVESVEEKLLKSPSPAGT</sequence>
<dbReference type="InterPro" id="IPR009318">
    <property type="entry name" value="Gustatory_rcpt"/>
</dbReference>
<comment type="caution">
    <text evidence="3">The sequence shown here is derived from an EMBL/GenBank/DDBJ whole genome shotgun (WGS) entry which is preliminary data.</text>
</comment>
<gene>
    <name evidence="3" type="ORF">Fcan01_22311</name>
</gene>
<evidence type="ECO:0000256" key="1">
    <source>
        <dbReference type="SAM" id="MobiDB-lite"/>
    </source>
</evidence>
<proteinExistence type="predicted"/>
<dbReference type="AlphaFoldDB" id="A0A226DD32"/>